<dbReference type="PANTHER" id="PTHR42978">
    <property type="entry name" value="QUORUM-QUENCHING LACTONASE YTNP-RELATED-RELATED"/>
    <property type="match status" value="1"/>
</dbReference>
<dbReference type="SMART" id="SM00849">
    <property type="entry name" value="Lactamase_B"/>
    <property type="match status" value="1"/>
</dbReference>
<dbReference type="InterPro" id="IPR036866">
    <property type="entry name" value="RibonucZ/Hydroxyglut_hydro"/>
</dbReference>
<evidence type="ECO:0000313" key="6">
    <source>
        <dbReference type="EMBL" id="KAJ7637111.1"/>
    </source>
</evidence>
<dbReference type="InterPro" id="IPR051013">
    <property type="entry name" value="MBL_superfamily_lactonases"/>
</dbReference>
<evidence type="ECO:0000313" key="7">
    <source>
        <dbReference type="Proteomes" id="UP001221142"/>
    </source>
</evidence>
<comment type="similarity">
    <text evidence="1">Belongs to the metallo-beta-lactamase superfamily.</text>
</comment>
<dbReference type="Proteomes" id="UP001221142">
    <property type="component" value="Unassembled WGS sequence"/>
</dbReference>
<keyword evidence="3" id="KW-0378">Hydrolase</keyword>
<dbReference type="GO" id="GO:0016787">
    <property type="term" value="F:hydrolase activity"/>
    <property type="evidence" value="ECO:0007669"/>
    <property type="project" value="UniProtKB-KW"/>
</dbReference>
<evidence type="ECO:0000259" key="5">
    <source>
        <dbReference type="SMART" id="SM00849"/>
    </source>
</evidence>
<gene>
    <name evidence="6" type="ORF">FB45DRAFT_829427</name>
</gene>
<dbReference type="GO" id="GO:0046872">
    <property type="term" value="F:metal ion binding"/>
    <property type="evidence" value="ECO:0007669"/>
    <property type="project" value="UniProtKB-KW"/>
</dbReference>
<evidence type="ECO:0000256" key="3">
    <source>
        <dbReference type="ARBA" id="ARBA00022801"/>
    </source>
</evidence>
<dbReference type="PANTHER" id="PTHR42978:SF5">
    <property type="entry name" value="METALLO-BETA-LACTAMASE DOMAIN-CONTAINING PROTEIN"/>
    <property type="match status" value="1"/>
</dbReference>
<dbReference type="CDD" id="cd07730">
    <property type="entry name" value="metallo-hydrolase-like_MBL-fold"/>
    <property type="match status" value="1"/>
</dbReference>
<evidence type="ECO:0000256" key="4">
    <source>
        <dbReference type="ARBA" id="ARBA00022833"/>
    </source>
</evidence>
<dbReference type="EMBL" id="JARKIF010000006">
    <property type="protein sequence ID" value="KAJ7637111.1"/>
    <property type="molecule type" value="Genomic_DNA"/>
</dbReference>
<feature type="domain" description="Metallo-beta-lactamase" evidence="5">
    <location>
        <begin position="49"/>
        <end position="258"/>
    </location>
</feature>
<dbReference type="SUPFAM" id="SSF56281">
    <property type="entry name" value="Metallo-hydrolase/oxidoreductase"/>
    <property type="match status" value="1"/>
</dbReference>
<name>A0AAD7FTZ2_9AGAR</name>
<dbReference type="Gene3D" id="3.60.15.10">
    <property type="entry name" value="Ribonuclease Z/Hydroxyacylglutathione hydrolase-like"/>
    <property type="match status" value="1"/>
</dbReference>
<evidence type="ECO:0000256" key="1">
    <source>
        <dbReference type="ARBA" id="ARBA00007749"/>
    </source>
</evidence>
<reference evidence="6" key="1">
    <citation type="submission" date="2023-03" db="EMBL/GenBank/DDBJ databases">
        <title>Massive genome expansion in bonnet fungi (Mycena s.s.) driven by repeated elements and novel gene families across ecological guilds.</title>
        <authorList>
            <consortium name="Lawrence Berkeley National Laboratory"/>
            <person name="Harder C.B."/>
            <person name="Miyauchi S."/>
            <person name="Viragh M."/>
            <person name="Kuo A."/>
            <person name="Thoen E."/>
            <person name="Andreopoulos B."/>
            <person name="Lu D."/>
            <person name="Skrede I."/>
            <person name="Drula E."/>
            <person name="Henrissat B."/>
            <person name="Morin E."/>
            <person name="Kohler A."/>
            <person name="Barry K."/>
            <person name="LaButti K."/>
            <person name="Morin E."/>
            <person name="Salamov A."/>
            <person name="Lipzen A."/>
            <person name="Mereny Z."/>
            <person name="Hegedus B."/>
            <person name="Baldrian P."/>
            <person name="Stursova M."/>
            <person name="Weitz H."/>
            <person name="Taylor A."/>
            <person name="Grigoriev I.V."/>
            <person name="Nagy L.G."/>
            <person name="Martin F."/>
            <person name="Kauserud H."/>
        </authorList>
    </citation>
    <scope>NUCLEOTIDE SEQUENCE</scope>
    <source>
        <strain evidence="6">9284</strain>
    </source>
</reference>
<dbReference type="InterPro" id="IPR001279">
    <property type="entry name" value="Metallo-B-lactamas"/>
</dbReference>
<proteinExistence type="inferred from homology"/>
<organism evidence="6 7">
    <name type="scientific">Roridomyces roridus</name>
    <dbReference type="NCBI Taxonomy" id="1738132"/>
    <lineage>
        <taxon>Eukaryota</taxon>
        <taxon>Fungi</taxon>
        <taxon>Dikarya</taxon>
        <taxon>Basidiomycota</taxon>
        <taxon>Agaricomycotina</taxon>
        <taxon>Agaricomycetes</taxon>
        <taxon>Agaricomycetidae</taxon>
        <taxon>Agaricales</taxon>
        <taxon>Marasmiineae</taxon>
        <taxon>Mycenaceae</taxon>
        <taxon>Roridomyces</taxon>
    </lineage>
</organism>
<dbReference type="Pfam" id="PF00753">
    <property type="entry name" value="Lactamase_B"/>
    <property type="match status" value="1"/>
</dbReference>
<dbReference type="AlphaFoldDB" id="A0AAD7FTZ2"/>
<accession>A0AAD7FTZ2</accession>
<keyword evidence="7" id="KW-1185">Reference proteome</keyword>
<protein>
    <submittedName>
        <fullName evidence="6">Beta-lactamase-like protein</fullName>
    </submittedName>
</protein>
<keyword evidence="4" id="KW-0862">Zinc</keyword>
<evidence type="ECO:0000256" key="2">
    <source>
        <dbReference type="ARBA" id="ARBA00022723"/>
    </source>
</evidence>
<sequence>MAPQLDIPPSSSTVSVKAYNTVDHPSTGKAPAPSFYKPVLPGHENMAPPSFAFLIQSKATKQRVLFDLGPRKDPENAVPFIAEAARTQFMFLPVSRDVCEQLTDDGVALDTISAAIWSHSHFDHIGDMSKFPSSTDLVIGGDTSKATHVANAHSHLQDSDFADRKVVAIDFASSQLEIGGAKAHDYFGDGSFYLLDTPGHIAGHICGLARVTPTTFVFFGGDACHHPGILRPTEQLHKVFPCPGALLASTRASISAEHFSPVNAAGEFDLAARKEPMLDIVDDGFFEDPPTARDSIKKIFNFDASPDVLVVIAHDSSIVDAVGPFPVVFDEWKAKGWKELLTWAFVDEKNPAFIFKPMSN</sequence>
<keyword evidence="2" id="KW-0479">Metal-binding</keyword>
<comment type="caution">
    <text evidence="6">The sequence shown here is derived from an EMBL/GenBank/DDBJ whole genome shotgun (WGS) entry which is preliminary data.</text>
</comment>